<dbReference type="InterPro" id="IPR016024">
    <property type="entry name" value="ARM-type_fold"/>
</dbReference>
<dbReference type="PANTHER" id="PTHR31697">
    <property type="entry name" value="INTEGRATOR COMPLEX SUBUNIT 5"/>
    <property type="match status" value="1"/>
</dbReference>
<keyword evidence="3" id="KW-1185">Reference proteome</keyword>
<dbReference type="AlphaFoldDB" id="A0A0L0HU36"/>
<dbReference type="InParanoid" id="A0A0L0HU36"/>
<dbReference type="GeneID" id="27683868"/>
<protein>
    <recommendedName>
        <fullName evidence="1">Integrator complex subunit 5 C-terminal domain-containing protein</fullName>
    </recommendedName>
</protein>
<evidence type="ECO:0000313" key="3">
    <source>
        <dbReference type="Proteomes" id="UP000053201"/>
    </source>
</evidence>
<dbReference type="OrthoDB" id="10317751at2759"/>
<dbReference type="RefSeq" id="XP_016612428.1">
    <property type="nucleotide sequence ID" value="XM_016748453.1"/>
</dbReference>
<evidence type="ECO:0000313" key="2">
    <source>
        <dbReference type="EMBL" id="KND04389.1"/>
    </source>
</evidence>
<dbReference type="InterPro" id="IPR029444">
    <property type="entry name" value="INTS5_C"/>
</dbReference>
<evidence type="ECO:0000259" key="1">
    <source>
        <dbReference type="Pfam" id="PF14838"/>
    </source>
</evidence>
<dbReference type="SUPFAM" id="SSF48371">
    <property type="entry name" value="ARM repeat"/>
    <property type="match status" value="1"/>
</dbReference>
<organism evidence="2 3">
    <name type="scientific">Spizellomyces punctatus (strain DAOM BR117)</name>
    <dbReference type="NCBI Taxonomy" id="645134"/>
    <lineage>
        <taxon>Eukaryota</taxon>
        <taxon>Fungi</taxon>
        <taxon>Fungi incertae sedis</taxon>
        <taxon>Chytridiomycota</taxon>
        <taxon>Chytridiomycota incertae sedis</taxon>
        <taxon>Chytridiomycetes</taxon>
        <taxon>Spizellomycetales</taxon>
        <taxon>Spizellomycetaceae</taxon>
        <taxon>Spizellomyces</taxon>
    </lineage>
</organism>
<dbReference type="VEuPathDB" id="FungiDB:SPPG_00120"/>
<reference evidence="2 3" key="1">
    <citation type="submission" date="2009-08" db="EMBL/GenBank/DDBJ databases">
        <title>The Genome Sequence of Spizellomyces punctatus strain DAOM BR117.</title>
        <authorList>
            <consortium name="The Broad Institute Genome Sequencing Platform"/>
            <person name="Russ C."/>
            <person name="Cuomo C."/>
            <person name="Shea T."/>
            <person name="Young S.K."/>
            <person name="Zeng Q."/>
            <person name="Koehrsen M."/>
            <person name="Haas B."/>
            <person name="Borodovsky M."/>
            <person name="Guigo R."/>
            <person name="Alvarado L."/>
            <person name="Berlin A."/>
            <person name="Bochicchio J."/>
            <person name="Borenstein D."/>
            <person name="Chapman S."/>
            <person name="Chen Z."/>
            <person name="Engels R."/>
            <person name="Freedman E."/>
            <person name="Gellesch M."/>
            <person name="Goldberg J."/>
            <person name="Griggs A."/>
            <person name="Gujja S."/>
            <person name="Heiman D."/>
            <person name="Hepburn T."/>
            <person name="Howarth C."/>
            <person name="Jen D."/>
            <person name="Larson L."/>
            <person name="Lewis B."/>
            <person name="Mehta T."/>
            <person name="Park D."/>
            <person name="Pearson M."/>
            <person name="Roberts A."/>
            <person name="Saif S."/>
            <person name="Shenoy N."/>
            <person name="Sisk P."/>
            <person name="Stolte C."/>
            <person name="Sykes S."/>
            <person name="Thomson T."/>
            <person name="Walk T."/>
            <person name="White J."/>
            <person name="Yandava C."/>
            <person name="Burger G."/>
            <person name="Gray M.W."/>
            <person name="Holland P.W.H."/>
            <person name="King N."/>
            <person name="Lang F.B.F."/>
            <person name="Roger A.J."/>
            <person name="Ruiz-Trillo I."/>
            <person name="Lander E."/>
            <person name="Nusbaum C."/>
        </authorList>
    </citation>
    <scope>NUCLEOTIDE SEQUENCE [LARGE SCALE GENOMIC DNA]</scope>
    <source>
        <strain evidence="2 3">DAOM BR117</strain>
    </source>
</reference>
<dbReference type="EMBL" id="KQ257450">
    <property type="protein sequence ID" value="KND04389.1"/>
    <property type="molecule type" value="Genomic_DNA"/>
</dbReference>
<dbReference type="PANTHER" id="PTHR31697:SF2">
    <property type="entry name" value="INTEGRATOR COMPLEX SUBUNIT 5"/>
    <property type="match status" value="1"/>
</dbReference>
<dbReference type="Pfam" id="PF14838">
    <property type="entry name" value="INTS5_C"/>
    <property type="match status" value="1"/>
</dbReference>
<gene>
    <name evidence="2" type="ORF">SPPG_00120</name>
</gene>
<dbReference type="InterPro" id="IPR040316">
    <property type="entry name" value="INTS5"/>
</dbReference>
<sequence length="538" mass="60431">MMESYNKRNTILENLDKAFVLGPLDTLLNHIFSYLLTRWSPKVLESLKECLDVYAARREKYVVGYLVTLTVICPTFLEQFGNELVEMVGMYVEGMCGGGQVKGAGPPAFLDDILPPYIHYLLTKHPTLTPPITLLLSRASNSPSSSPLAQTLLYNTLQTILKDLTQNGASPLLPAFRTHFTRLTQSASQNYLCEALWILCIITFGHEAIIRDAHLLTPSLLGLLDETNLLNQTITSVLVSLDTYPPKTRTHILESLRRFTHVLRPNYRLLEPHVRDPVTRHAALALWVGGPAEVIETVLGIWMQVREERGICEEVVKSMEGEKVVYGVLEWVRRAELTSEEWSVLAGLAGPSHRPLLARLFSKSLTHHPPTPLGCYTLPAMPTTPRDKTLVHIFQTHRGLWGVLDVIGQDYEATVYAVDVFRPLLAYSIAFWSQSHRSPSQHPYEFDSAVRVITLLSKSQILPAPLAHAHLMVTDLSPKDLTSILGICWDIFALYTIPPPPKPLSPSDIPNWKQHLKTVQGIVKRHVHLTAPYMGLFF</sequence>
<dbReference type="GO" id="GO:0034472">
    <property type="term" value="P:snRNA 3'-end processing"/>
    <property type="evidence" value="ECO:0007669"/>
    <property type="project" value="TreeGrafter"/>
</dbReference>
<accession>A0A0L0HU36</accession>
<name>A0A0L0HU36_SPIPD</name>
<proteinExistence type="predicted"/>
<dbReference type="GO" id="GO:0032039">
    <property type="term" value="C:integrator complex"/>
    <property type="evidence" value="ECO:0007669"/>
    <property type="project" value="InterPro"/>
</dbReference>
<feature type="domain" description="Integrator complex subunit 5 C-terminal" evidence="1">
    <location>
        <begin position="383"/>
        <end position="490"/>
    </location>
</feature>
<dbReference type="Proteomes" id="UP000053201">
    <property type="component" value="Unassembled WGS sequence"/>
</dbReference>